<keyword evidence="1" id="KW-0804">Transcription</keyword>
<organism evidence="4 5">
    <name type="scientific">Enterovibrio norvegicus FF-454</name>
    <dbReference type="NCBI Taxonomy" id="1185651"/>
    <lineage>
        <taxon>Bacteria</taxon>
        <taxon>Pseudomonadati</taxon>
        <taxon>Pseudomonadota</taxon>
        <taxon>Gammaproteobacteria</taxon>
        <taxon>Vibrionales</taxon>
        <taxon>Vibrionaceae</taxon>
        <taxon>Enterovibrio</taxon>
    </lineage>
</organism>
<dbReference type="Gene3D" id="3.30.70.940">
    <property type="entry name" value="NusG, N-terminal domain"/>
    <property type="match status" value="1"/>
</dbReference>
<dbReference type="AlphaFoldDB" id="A0A1E5C7U3"/>
<sequence length="199" mass="22344">MFDCSILIALNANLVFFLLALAQIGDRELHYYRWYAVYTHANSESMLFEHLLAKGYDVYLPRRAIRQMIGFKTKTTYEPLFKSHVFVRTLPEGLAQVKEAPGFSHMIRNGHYLAAIPETHIVKIKTILHHYDESTSIANNLVEGVTVAVINGPLKGLTGLLVDGEGERPVAMEVGQLDRSIMVNVPMATVFRTEMPTPA</sequence>
<dbReference type="Pfam" id="PF02357">
    <property type="entry name" value="NusG"/>
    <property type="match status" value="1"/>
</dbReference>
<accession>A0A1E5C7U3</accession>
<dbReference type="InterPro" id="IPR006645">
    <property type="entry name" value="NGN-like_dom"/>
</dbReference>
<name>A0A1E5C7U3_9GAMM</name>
<evidence type="ECO:0000256" key="1">
    <source>
        <dbReference type="ARBA" id="ARBA00023163"/>
    </source>
</evidence>
<dbReference type="EMBL" id="AJWN02000046">
    <property type="protein sequence ID" value="OEE61581.1"/>
    <property type="molecule type" value="Genomic_DNA"/>
</dbReference>
<dbReference type="GO" id="GO:0006354">
    <property type="term" value="P:DNA-templated transcription elongation"/>
    <property type="evidence" value="ECO:0007669"/>
    <property type="project" value="InterPro"/>
</dbReference>
<gene>
    <name evidence="4" type="ORF">A1OK_09490</name>
</gene>
<dbReference type="Proteomes" id="UP000095039">
    <property type="component" value="Unassembled WGS sequence"/>
</dbReference>
<evidence type="ECO:0000259" key="3">
    <source>
        <dbReference type="Pfam" id="PF02357"/>
    </source>
</evidence>
<comment type="caution">
    <text evidence="4">The sequence shown here is derived from an EMBL/GenBank/DDBJ whole genome shotgun (WGS) entry which is preliminary data.</text>
</comment>
<keyword evidence="2" id="KW-1133">Transmembrane helix</keyword>
<reference evidence="4 5" key="1">
    <citation type="journal article" date="2012" name="Science">
        <title>Ecological populations of bacteria act as socially cohesive units of antibiotic production and resistance.</title>
        <authorList>
            <person name="Cordero O.X."/>
            <person name="Wildschutte H."/>
            <person name="Kirkup B."/>
            <person name="Proehl S."/>
            <person name="Ngo L."/>
            <person name="Hussain F."/>
            <person name="Le Roux F."/>
            <person name="Mincer T."/>
            <person name="Polz M.F."/>
        </authorList>
    </citation>
    <scope>NUCLEOTIDE SEQUENCE [LARGE SCALE GENOMIC DNA]</scope>
    <source>
        <strain evidence="4 5">FF-454</strain>
    </source>
</reference>
<protein>
    <submittedName>
        <fullName evidence="4">Transcriptional activator RfaH</fullName>
    </submittedName>
</protein>
<keyword evidence="2" id="KW-0812">Transmembrane</keyword>
<evidence type="ECO:0000256" key="2">
    <source>
        <dbReference type="SAM" id="Phobius"/>
    </source>
</evidence>
<feature type="transmembrane region" description="Helical" evidence="2">
    <location>
        <begin position="6"/>
        <end position="24"/>
    </location>
</feature>
<feature type="domain" description="NusG-like N-terminal" evidence="3">
    <location>
        <begin position="33"/>
        <end position="124"/>
    </location>
</feature>
<evidence type="ECO:0000313" key="5">
    <source>
        <dbReference type="Proteomes" id="UP000095039"/>
    </source>
</evidence>
<dbReference type="InterPro" id="IPR036735">
    <property type="entry name" value="NGN_dom_sf"/>
</dbReference>
<keyword evidence="5" id="KW-1185">Reference proteome</keyword>
<proteinExistence type="predicted"/>
<keyword evidence="2" id="KW-0472">Membrane</keyword>
<evidence type="ECO:0000313" key="4">
    <source>
        <dbReference type="EMBL" id="OEE61581.1"/>
    </source>
</evidence>
<dbReference type="SUPFAM" id="SSF82679">
    <property type="entry name" value="N-utilization substance G protein NusG, N-terminal domain"/>
    <property type="match status" value="1"/>
</dbReference>